<dbReference type="InterPro" id="IPR051013">
    <property type="entry name" value="MBL_superfamily_lactonases"/>
</dbReference>
<dbReference type="Proteomes" id="UP001284601">
    <property type="component" value="Unassembled WGS sequence"/>
</dbReference>
<dbReference type="PANTHER" id="PTHR42978">
    <property type="entry name" value="QUORUM-QUENCHING LACTONASE YTNP-RELATED-RELATED"/>
    <property type="match status" value="1"/>
</dbReference>
<dbReference type="RefSeq" id="WP_318599029.1">
    <property type="nucleotide sequence ID" value="NZ_JAWSTH010000060.1"/>
</dbReference>
<comment type="similarity">
    <text evidence="2">Belongs to the metallo-beta-lactamase superfamily.</text>
</comment>
<gene>
    <name evidence="7" type="ORF">R7226_19760</name>
</gene>
<keyword evidence="4" id="KW-0378">Hydrolase</keyword>
<keyword evidence="8" id="KW-1185">Reference proteome</keyword>
<comment type="cofactor">
    <cofactor evidence="1">
        <name>Zn(2+)</name>
        <dbReference type="ChEBI" id="CHEBI:29105"/>
    </cofactor>
</comment>
<dbReference type="Gene3D" id="3.60.15.10">
    <property type="entry name" value="Ribonuclease Z/Hydroxyacylglutathione hydrolase-like"/>
    <property type="match status" value="1"/>
</dbReference>
<dbReference type="InterPro" id="IPR036866">
    <property type="entry name" value="RibonucZ/Hydroxyglut_hydro"/>
</dbReference>
<keyword evidence="5" id="KW-0862">Zinc</keyword>
<evidence type="ECO:0000313" key="8">
    <source>
        <dbReference type="Proteomes" id="UP001284601"/>
    </source>
</evidence>
<reference evidence="8" key="1">
    <citation type="submission" date="2023-07" db="EMBL/GenBank/DDBJ databases">
        <title>Conexibacter stalactiti sp. nov., isolated from stalactites in a lava cave and emended description of the genus Conexibacter.</title>
        <authorList>
            <person name="Lee S.D."/>
        </authorList>
    </citation>
    <scope>NUCLEOTIDE SEQUENCE [LARGE SCALE GENOMIC DNA]</scope>
    <source>
        <strain evidence="8">KCTC 39840</strain>
    </source>
</reference>
<evidence type="ECO:0000256" key="2">
    <source>
        <dbReference type="ARBA" id="ARBA00007749"/>
    </source>
</evidence>
<proteinExistence type="inferred from homology"/>
<dbReference type="Pfam" id="PF00753">
    <property type="entry name" value="Lactamase_B"/>
    <property type="match status" value="1"/>
</dbReference>
<reference evidence="7 8" key="2">
    <citation type="submission" date="2023-10" db="EMBL/GenBank/DDBJ databases">
        <authorList>
            <person name="Han X.F."/>
        </authorList>
    </citation>
    <scope>NUCLEOTIDE SEQUENCE [LARGE SCALE GENOMIC DNA]</scope>
    <source>
        <strain evidence="7 8">KCTC 39840</strain>
    </source>
</reference>
<evidence type="ECO:0000259" key="6">
    <source>
        <dbReference type="SMART" id="SM00849"/>
    </source>
</evidence>
<evidence type="ECO:0000256" key="4">
    <source>
        <dbReference type="ARBA" id="ARBA00022801"/>
    </source>
</evidence>
<dbReference type="SMART" id="SM00849">
    <property type="entry name" value="Lactamase_B"/>
    <property type="match status" value="1"/>
</dbReference>
<evidence type="ECO:0000313" key="7">
    <source>
        <dbReference type="EMBL" id="MDW5596593.1"/>
    </source>
</evidence>
<evidence type="ECO:0000256" key="3">
    <source>
        <dbReference type="ARBA" id="ARBA00022723"/>
    </source>
</evidence>
<evidence type="ECO:0000256" key="5">
    <source>
        <dbReference type="ARBA" id="ARBA00022833"/>
    </source>
</evidence>
<sequence>MPDWKITPLVVAIGPQREKSRFTYMHNFGEKVDIPYVSWLLQDGTHNVLVDTGCSAADYADKVRPGDGPLMLAGEQFADVQDVVPIEQRLAEQGLDFSAIDLLIQTHLDWDHTMNTPKLAGSGARVVVQRKEWEQIPAHPLFASTYAPRETYAEIEALGLELLDGEQEILPGLELIVTPGHSPAGQSVVVQTGEGPHVIVGMCTIAENFWPSEAVLSKGTYTVIPTGMHIDPIETYDSMQRIKAIPEARILPFHDIAVLDYEVLG</sequence>
<comment type="caution">
    <text evidence="7">The sequence shown here is derived from an EMBL/GenBank/DDBJ whole genome shotgun (WGS) entry which is preliminary data.</text>
</comment>
<dbReference type="InterPro" id="IPR001279">
    <property type="entry name" value="Metallo-B-lactamas"/>
</dbReference>
<dbReference type="EMBL" id="JAWSTH010000060">
    <property type="protein sequence ID" value="MDW5596593.1"/>
    <property type="molecule type" value="Genomic_DNA"/>
</dbReference>
<feature type="domain" description="Metallo-beta-lactamase" evidence="6">
    <location>
        <begin position="35"/>
        <end position="254"/>
    </location>
</feature>
<keyword evidence="3" id="KW-0479">Metal-binding</keyword>
<dbReference type="PANTHER" id="PTHR42978:SF7">
    <property type="entry name" value="METALLO-HYDROLASE RV2300C-RELATED"/>
    <property type="match status" value="1"/>
</dbReference>
<protein>
    <submittedName>
        <fullName evidence="7">N-acyl homoserine lactonase family protein</fullName>
    </submittedName>
</protein>
<evidence type="ECO:0000256" key="1">
    <source>
        <dbReference type="ARBA" id="ARBA00001947"/>
    </source>
</evidence>
<dbReference type="SUPFAM" id="SSF56281">
    <property type="entry name" value="Metallo-hydrolase/oxidoreductase"/>
    <property type="match status" value="1"/>
</dbReference>
<name>A0ABU4HTJ4_9ACTN</name>
<organism evidence="7 8">
    <name type="scientific">Conexibacter stalactiti</name>
    <dbReference type="NCBI Taxonomy" id="1940611"/>
    <lineage>
        <taxon>Bacteria</taxon>
        <taxon>Bacillati</taxon>
        <taxon>Actinomycetota</taxon>
        <taxon>Thermoleophilia</taxon>
        <taxon>Solirubrobacterales</taxon>
        <taxon>Conexibacteraceae</taxon>
        <taxon>Conexibacter</taxon>
    </lineage>
</organism>
<dbReference type="CDD" id="cd07729">
    <property type="entry name" value="AHL_lactonase_MBL-fold"/>
    <property type="match status" value="1"/>
</dbReference>
<accession>A0ABU4HTJ4</accession>